<organism evidence="3">
    <name type="scientific">Trepomonas sp. PC1</name>
    <dbReference type="NCBI Taxonomy" id="1076344"/>
    <lineage>
        <taxon>Eukaryota</taxon>
        <taxon>Metamonada</taxon>
        <taxon>Diplomonadida</taxon>
        <taxon>Hexamitidae</taxon>
        <taxon>Hexamitinae</taxon>
        <taxon>Trepomonas</taxon>
    </lineage>
</organism>
<accession>A0A146K3C2</accession>
<sequence>MFEGQKKNFNLKQDLLEQNDEIDQRIDQLKSAHRQIMAQKSSVDHSSYTTTPKLVLATNSQHKQLFVKHILQNLNQTRLKLVQLKIQLTDDNSMDYVISKASKVISHTFMVQSSLLNQLKHDNTQLSCQLEGSQIQLQQLSNQLTQTKQQLIGQEDRIFQKFQLELSEKQSAISALKSQLLTQNSDAELKQQLLAQKAEFARETQKMKAQNDFLVQNADNLAKRQSEILAKNAFLVQENDEFQGKIENLKTEIQTKTNENTQIRSENLAQKDKMLKTQQELQQNQAQTEFLQQQVQKLGQINSDVLKENQILTQQKENLNLSLIGQNAKIEEANANMQQYKLQLAQEAELNQTLKKQIEELKQKMQNLAETTQEEQNAEIVAECLQKQKLASEAEKEAQKLQIQLKDAKLLLEKSQDQCATQQSELAELNKLKNIAENKQQIQDEQIQSLQKANREMKTKLQMADGVKSQAEKNVHNEILILRQQISRQNEELVQLKSENENLMQQNQKVIEKDQQLAKLLQSTVVQNEEEEDLDDYVAKTREIIIDDGPKNLKDAFEVDIKTNIVYQNKKPEDEDINLPDFDLNKPEQKKSTDFPDFN</sequence>
<name>A0A146K3C2_9EUKA</name>
<feature type="coiled-coil region" evidence="1">
    <location>
        <begin position="190"/>
        <end position="453"/>
    </location>
</feature>
<proteinExistence type="predicted"/>
<feature type="compositionally biased region" description="Basic and acidic residues" evidence="2">
    <location>
        <begin position="583"/>
        <end position="599"/>
    </location>
</feature>
<keyword evidence="1" id="KW-0175">Coiled coil</keyword>
<evidence type="ECO:0000313" key="3">
    <source>
        <dbReference type="EMBL" id="JAP90029.1"/>
    </source>
</evidence>
<evidence type="ECO:0000256" key="1">
    <source>
        <dbReference type="SAM" id="Coils"/>
    </source>
</evidence>
<feature type="coiled-coil region" evidence="1">
    <location>
        <begin position="12"/>
        <end position="39"/>
    </location>
</feature>
<feature type="non-terminal residue" evidence="3">
    <location>
        <position position="599"/>
    </location>
</feature>
<dbReference type="EMBL" id="GDID01006577">
    <property type="protein sequence ID" value="JAP90029.1"/>
    <property type="molecule type" value="Transcribed_RNA"/>
</dbReference>
<reference evidence="3" key="1">
    <citation type="submission" date="2015-07" db="EMBL/GenBank/DDBJ databases">
        <title>Adaptation to a free-living lifestyle via gene acquisitions in the diplomonad Trepomonas sp. PC1.</title>
        <authorList>
            <person name="Xu F."/>
            <person name="Jerlstrom-Hultqvist J."/>
            <person name="Kolisko M."/>
            <person name="Simpson A.G.B."/>
            <person name="Roger A.J."/>
            <person name="Svard S.G."/>
            <person name="Andersson J.O."/>
        </authorList>
    </citation>
    <scope>NUCLEOTIDE SEQUENCE</scope>
    <source>
        <strain evidence="3">PC1</strain>
    </source>
</reference>
<feature type="region of interest" description="Disordered" evidence="2">
    <location>
        <begin position="569"/>
        <end position="599"/>
    </location>
</feature>
<gene>
    <name evidence="3" type="ORF">TPC1_30476</name>
</gene>
<feature type="non-terminal residue" evidence="3">
    <location>
        <position position="1"/>
    </location>
</feature>
<dbReference type="AlphaFoldDB" id="A0A146K3C2"/>
<feature type="coiled-coil region" evidence="1">
    <location>
        <begin position="479"/>
        <end position="516"/>
    </location>
</feature>
<evidence type="ECO:0000256" key="2">
    <source>
        <dbReference type="SAM" id="MobiDB-lite"/>
    </source>
</evidence>
<protein>
    <submittedName>
        <fullName evidence="3">Uncharacterized protein</fullName>
    </submittedName>
</protein>
<feature type="coiled-coil region" evidence="1">
    <location>
        <begin position="123"/>
        <end position="157"/>
    </location>
</feature>